<dbReference type="EMBL" id="JADEXQ010000073">
    <property type="protein sequence ID" value="MBE9031710.1"/>
    <property type="molecule type" value="Genomic_DNA"/>
</dbReference>
<dbReference type="Pfam" id="PF02021">
    <property type="entry name" value="UPF0102"/>
    <property type="match status" value="1"/>
</dbReference>
<accession>A0A928VNS2</accession>
<dbReference type="Proteomes" id="UP000625316">
    <property type="component" value="Unassembled WGS sequence"/>
</dbReference>
<keyword evidence="4" id="KW-1185">Reference proteome</keyword>
<dbReference type="InterPro" id="IPR003509">
    <property type="entry name" value="UPF0102_YraN-like"/>
</dbReference>
<organism evidence="3 4">
    <name type="scientific">Romeriopsis navalis LEGE 11480</name>
    <dbReference type="NCBI Taxonomy" id="2777977"/>
    <lineage>
        <taxon>Bacteria</taxon>
        <taxon>Bacillati</taxon>
        <taxon>Cyanobacteriota</taxon>
        <taxon>Cyanophyceae</taxon>
        <taxon>Leptolyngbyales</taxon>
        <taxon>Leptolyngbyaceae</taxon>
        <taxon>Romeriopsis</taxon>
        <taxon>Romeriopsis navalis</taxon>
    </lineage>
</organism>
<dbReference type="InterPro" id="IPR011335">
    <property type="entry name" value="Restrct_endonuc-II-like"/>
</dbReference>
<gene>
    <name evidence="3" type="ORF">IQ266_18415</name>
</gene>
<dbReference type="Gene3D" id="3.40.1350.10">
    <property type="match status" value="1"/>
</dbReference>
<reference evidence="3" key="1">
    <citation type="submission" date="2020-10" db="EMBL/GenBank/DDBJ databases">
        <authorList>
            <person name="Castelo-Branco R."/>
            <person name="Eusebio N."/>
            <person name="Adriana R."/>
            <person name="Vieira A."/>
            <person name="Brugerolle De Fraissinette N."/>
            <person name="Rezende De Castro R."/>
            <person name="Schneider M.P."/>
            <person name="Vasconcelos V."/>
            <person name="Leao P.N."/>
        </authorList>
    </citation>
    <scope>NUCLEOTIDE SEQUENCE</scope>
    <source>
        <strain evidence="3">LEGE 11480</strain>
    </source>
</reference>
<sequence>MDTLTTGEIGENLVATWLQSQQYVILQRRWRCRLGELDLIAAAPDQTIALIEVKTRSTQNWDIDGLLAISPSKQRKLWKTAEQFIMEHPQWSERPYRFDVALVTHSRAALMTPALFTRIQQQQHFSLHTYLENAFAG</sequence>
<dbReference type="HAMAP" id="MF_00048">
    <property type="entry name" value="UPF0102"/>
    <property type="match status" value="1"/>
</dbReference>
<dbReference type="PANTHER" id="PTHR34039:SF1">
    <property type="entry name" value="UPF0102 PROTEIN YRAN"/>
    <property type="match status" value="1"/>
</dbReference>
<evidence type="ECO:0000256" key="2">
    <source>
        <dbReference type="HAMAP-Rule" id="MF_00048"/>
    </source>
</evidence>
<evidence type="ECO:0000256" key="1">
    <source>
        <dbReference type="ARBA" id="ARBA00006738"/>
    </source>
</evidence>
<comment type="similarity">
    <text evidence="1 2">Belongs to the UPF0102 family.</text>
</comment>
<dbReference type="AlphaFoldDB" id="A0A928VNS2"/>
<dbReference type="NCBIfam" id="TIGR00252">
    <property type="entry name" value="YraN family protein"/>
    <property type="match status" value="1"/>
</dbReference>
<proteinExistence type="inferred from homology"/>
<dbReference type="SUPFAM" id="SSF52980">
    <property type="entry name" value="Restriction endonuclease-like"/>
    <property type="match status" value="1"/>
</dbReference>
<evidence type="ECO:0000313" key="3">
    <source>
        <dbReference type="EMBL" id="MBE9031710.1"/>
    </source>
</evidence>
<dbReference type="InterPro" id="IPR011856">
    <property type="entry name" value="tRNA_endonuc-like_dom_sf"/>
</dbReference>
<dbReference type="PANTHER" id="PTHR34039">
    <property type="entry name" value="UPF0102 PROTEIN YRAN"/>
    <property type="match status" value="1"/>
</dbReference>
<protein>
    <recommendedName>
        <fullName evidence="2">UPF0102 protein IQ266_18415</fullName>
    </recommendedName>
</protein>
<comment type="caution">
    <text evidence="3">The sequence shown here is derived from an EMBL/GenBank/DDBJ whole genome shotgun (WGS) entry which is preliminary data.</text>
</comment>
<dbReference type="RefSeq" id="WP_264326537.1">
    <property type="nucleotide sequence ID" value="NZ_JADEXQ010000073.1"/>
</dbReference>
<evidence type="ECO:0000313" key="4">
    <source>
        <dbReference type="Proteomes" id="UP000625316"/>
    </source>
</evidence>
<dbReference type="GO" id="GO:0003676">
    <property type="term" value="F:nucleic acid binding"/>
    <property type="evidence" value="ECO:0007669"/>
    <property type="project" value="InterPro"/>
</dbReference>
<name>A0A928VNS2_9CYAN</name>